<sequence>MFMDITWQDPITGARGFVVIDTLVRGTASGGLRMRAGCTLEEVRGLAQGMTRKEAIHYRPGRRYIPVGGAKGGIDFDPRADGAAEVLERFLVAVNPIMRSYWALGEDLGVRQDTIDEILARRGLGSGLTAVEKLVDDPAGMDARSQRAFTTVVDGVAQDELVGGLGVATSVFAALEADGRDPAGATAAIQGFGSMGGATARFLAEAGVRIVGIADADGFVSNPEGLDIEALLATRDPFGGIDRSALRPEDRVGDRDEWLDADVDVLVPAAVSYAITPADCGRIRATHIVEAANMPVLPEAEAALAARGVTVIPDFLANSATNAWWWWVTFGDVDGTWEDSRAVIEETLGGLTRDVLAEARASRITPRAAAQATVDANLDRLRLITADPTDGPAPAADSAAGTLDTVASGAKR</sequence>
<dbReference type="PROSITE" id="PS00074">
    <property type="entry name" value="GLFV_DEHYDROGENASE"/>
    <property type="match status" value="1"/>
</dbReference>
<evidence type="ECO:0000256" key="5">
    <source>
        <dbReference type="SAM" id="MobiDB-lite"/>
    </source>
</evidence>
<dbReference type="InterPro" id="IPR014362">
    <property type="entry name" value="Glu_DH"/>
</dbReference>
<dbReference type="AlphaFoldDB" id="A0A366INR6"/>
<feature type="domain" description="Glutamate/phenylalanine/leucine/valine/L-tryptophan dehydrogenase C-terminal" evidence="6">
    <location>
        <begin position="155"/>
        <end position="386"/>
    </location>
</feature>
<dbReference type="PANTHER" id="PTHR11606:SF13">
    <property type="entry name" value="GLUTAMATE DEHYDROGENASE 1, MITOCHONDRIAL"/>
    <property type="match status" value="1"/>
</dbReference>
<comment type="caution">
    <text evidence="7">The sequence shown here is derived from an EMBL/GenBank/DDBJ whole genome shotgun (WGS) entry which is preliminary data.</text>
</comment>
<dbReference type="SUPFAM" id="SSF53223">
    <property type="entry name" value="Aminoacid dehydrogenase-like, N-terminal domain"/>
    <property type="match status" value="1"/>
</dbReference>
<feature type="active site" description="Proton donor" evidence="4">
    <location>
        <position position="71"/>
    </location>
</feature>
<reference evidence="7 8" key="1">
    <citation type="submission" date="2018-06" db="EMBL/GenBank/DDBJ databases">
        <title>Freshwater and sediment microbial communities from various areas in North America, analyzing microbe dynamics in response to fracking.</title>
        <authorList>
            <person name="Lamendella R."/>
        </authorList>
    </citation>
    <scope>NUCLEOTIDE SEQUENCE [LARGE SCALE GENOMIC DNA]</scope>
    <source>
        <strain evidence="7 8">3b_TX</strain>
    </source>
</reference>
<dbReference type="GO" id="GO:0006538">
    <property type="term" value="P:L-glutamate catabolic process"/>
    <property type="evidence" value="ECO:0007669"/>
    <property type="project" value="TreeGrafter"/>
</dbReference>
<dbReference type="Pfam" id="PF02812">
    <property type="entry name" value="ELFV_dehydrog_N"/>
    <property type="match status" value="1"/>
</dbReference>
<dbReference type="RefSeq" id="WP_113902745.1">
    <property type="nucleotide sequence ID" value="NZ_QNSB01000001.1"/>
</dbReference>
<dbReference type="SMART" id="SM00839">
    <property type="entry name" value="ELFV_dehydrog"/>
    <property type="match status" value="1"/>
</dbReference>
<comment type="similarity">
    <text evidence="1 3">Belongs to the Glu/Leu/Phe/Val dehydrogenases family.</text>
</comment>
<dbReference type="Proteomes" id="UP000253509">
    <property type="component" value="Unassembled WGS sequence"/>
</dbReference>
<name>A0A366INR6_9MICO</name>
<dbReference type="InterPro" id="IPR046346">
    <property type="entry name" value="Aminoacid_DH-like_N_sf"/>
</dbReference>
<dbReference type="GO" id="GO:0004352">
    <property type="term" value="F:glutamate dehydrogenase (NAD+) activity"/>
    <property type="evidence" value="ECO:0007669"/>
    <property type="project" value="TreeGrafter"/>
</dbReference>
<evidence type="ECO:0000256" key="4">
    <source>
        <dbReference type="PIRSR" id="PIRSR000185-1"/>
    </source>
</evidence>
<evidence type="ECO:0000313" key="7">
    <source>
        <dbReference type="EMBL" id="RBP74708.1"/>
    </source>
</evidence>
<evidence type="ECO:0000313" key="8">
    <source>
        <dbReference type="Proteomes" id="UP000253509"/>
    </source>
</evidence>
<evidence type="ECO:0000256" key="1">
    <source>
        <dbReference type="ARBA" id="ARBA00006382"/>
    </source>
</evidence>
<evidence type="ECO:0000259" key="6">
    <source>
        <dbReference type="SMART" id="SM00839"/>
    </source>
</evidence>
<dbReference type="Gene3D" id="3.40.50.10860">
    <property type="entry name" value="Leucine Dehydrogenase, chain A, domain 1"/>
    <property type="match status" value="1"/>
</dbReference>
<organism evidence="7 8">
    <name type="scientific">Brevibacterium celere</name>
    <dbReference type="NCBI Taxonomy" id="225845"/>
    <lineage>
        <taxon>Bacteria</taxon>
        <taxon>Bacillati</taxon>
        <taxon>Actinomycetota</taxon>
        <taxon>Actinomycetes</taxon>
        <taxon>Micrococcales</taxon>
        <taxon>Brevibacteriaceae</taxon>
        <taxon>Brevibacterium</taxon>
    </lineage>
</organism>
<dbReference type="InterPro" id="IPR036291">
    <property type="entry name" value="NAD(P)-bd_dom_sf"/>
</dbReference>
<dbReference type="PANTHER" id="PTHR11606">
    <property type="entry name" value="GLUTAMATE DEHYDROGENASE"/>
    <property type="match status" value="1"/>
</dbReference>
<dbReference type="SUPFAM" id="SSF51735">
    <property type="entry name" value="NAD(P)-binding Rossmann-fold domains"/>
    <property type="match status" value="1"/>
</dbReference>
<gene>
    <name evidence="7" type="ORF">DFO65_101434</name>
</gene>
<dbReference type="InterPro" id="IPR033524">
    <property type="entry name" value="Glu/Leu/Phe/Val_DH_AS"/>
</dbReference>
<dbReference type="InterPro" id="IPR006097">
    <property type="entry name" value="Glu/Leu/Phe/Val/Trp_DH_dimer"/>
</dbReference>
<keyword evidence="8" id="KW-1185">Reference proteome</keyword>
<proteinExistence type="inferred from homology"/>
<dbReference type="Gene3D" id="3.40.50.720">
    <property type="entry name" value="NAD(P)-binding Rossmann-like Domain"/>
    <property type="match status" value="1"/>
</dbReference>
<feature type="region of interest" description="Disordered" evidence="5">
    <location>
        <begin position="387"/>
        <end position="412"/>
    </location>
</feature>
<keyword evidence="2 3" id="KW-0560">Oxidoreductase</keyword>
<dbReference type="InterPro" id="IPR006096">
    <property type="entry name" value="Glu/Leu/Phe/Val/Trp_DH_C"/>
</dbReference>
<dbReference type="Pfam" id="PF00208">
    <property type="entry name" value="ELFV_dehydrog"/>
    <property type="match status" value="1"/>
</dbReference>
<feature type="compositionally biased region" description="Low complexity" evidence="5">
    <location>
        <begin position="387"/>
        <end position="402"/>
    </location>
</feature>
<protein>
    <recommendedName>
        <fullName evidence="3">Glutamate dehydrogenase</fullName>
    </recommendedName>
</protein>
<accession>A0A366INR6</accession>
<evidence type="ECO:0000256" key="2">
    <source>
        <dbReference type="ARBA" id="ARBA00023002"/>
    </source>
</evidence>
<dbReference type="EMBL" id="QNSB01000001">
    <property type="protein sequence ID" value="RBP74708.1"/>
    <property type="molecule type" value="Genomic_DNA"/>
</dbReference>
<evidence type="ECO:0000256" key="3">
    <source>
        <dbReference type="PIRNR" id="PIRNR000185"/>
    </source>
</evidence>
<dbReference type="PIRSF" id="PIRSF000185">
    <property type="entry name" value="Glu_DH"/>
    <property type="match status" value="1"/>
</dbReference>